<feature type="domain" description="Tail sheath protein C-terminal" evidence="2">
    <location>
        <begin position="444"/>
        <end position="548"/>
    </location>
</feature>
<protein>
    <submittedName>
        <fullName evidence="3">Phage tail sheath protein FI</fullName>
    </submittedName>
</protein>
<proteinExistence type="inferred from homology"/>
<keyword evidence="4" id="KW-1185">Reference proteome</keyword>
<gene>
    <name evidence="3" type="ORF">Rhow_008409</name>
</gene>
<reference evidence="3 4" key="1">
    <citation type="submission" date="2018-11" db="EMBL/GenBank/DDBJ databases">
        <title>Microbial catabolism of amino acid.</title>
        <authorList>
            <person name="Hibi M."/>
            <person name="Ogawa J."/>
        </authorList>
    </citation>
    <scope>NUCLEOTIDE SEQUENCE [LARGE SCALE GENOMIC DNA]</scope>
    <source>
        <strain evidence="3 4">C31-06</strain>
    </source>
</reference>
<organism evidence="3 4">
    <name type="scientific">Rhodococcus wratislaviensis</name>
    <name type="common">Tsukamurella wratislaviensis</name>
    <dbReference type="NCBI Taxonomy" id="44752"/>
    <lineage>
        <taxon>Bacteria</taxon>
        <taxon>Bacillati</taxon>
        <taxon>Actinomycetota</taxon>
        <taxon>Actinomycetes</taxon>
        <taxon>Mycobacteriales</taxon>
        <taxon>Nocardiaceae</taxon>
        <taxon>Rhodococcus</taxon>
    </lineage>
</organism>
<dbReference type="Proteomes" id="UP000287519">
    <property type="component" value="Unassembled WGS sequence"/>
</dbReference>
<dbReference type="RefSeq" id="WP_192582113.1">
    <property type="nucleotide sequence ID" value="NZ_BHYM01000087.1"/>
</dbReference>
<evidence type="ECO:0000313" key="3">
    <source>
        <dbReference type="EMBL" id="GCE44111.1"/>
    </source>
</evidence>
<comment type="caution">
    <text evidence="3">The sequence shown here is derived from an EMBL/GenBank/DDBJ whole genome shotgun (WGS) entry which is preliminary data.</text>
</comment>
<dbReference type="PANTHER" id="PTHR35861">
    <property type="match status" value="1"/>
</dbReference>
<evidence type="ECO:0000259" key="2">
    <source>
        <dbReference type="Pfam" id="PF17482"/>
    </source>
</evidence>
<accession>A0A402CKF9</accession>
<dbReference type="EMBL" id="BHYM01000087">
    <property type="protein sequence ID" value="GCE44111.1"/>
    <property type="molecule type" value="Genomic_DNA"/>
</dbReference>
<comment type="similarity">
    <text evidence="1">Belongs to the myoviridae tail sheath protein family.</text>
</comment>
<dbReference type="Gene3D" id="3.40.50.11780">
    <property type="match status" value="2"/>
</dbReference>
<dbReference type="InterPro" id="IPR020287">
    <property type="entry name" value="Tail_sheath_C"/>
</dbReference>
<sequence length="563" mass="59250">MTSPGLLAAALLPADTVTTGSASVSRAPGVSVEFAEARQAISPRRTDITGFVGIARRGPLHTPVRVESWGEFVAAFGRHTPAGYLAYAVEAFFANGGRTAWVVRTAHPGSTLPAQLDLADDAGHPTLRLTAAWSGVGAETALPNPGTWAHRMTASVARDGDRFDLTLRAPDGLTEHWRDLGTSGPRQVPDVLNDVATGSRLATAALLGGPGTPPAPTIGPAAFAGGAEGLSDLATVDVTRGIAALEQIDEIAILAVPDLQEVPRTSVHTALPVPRCDVLNVTVAQAPPDTDPTEFPPRLDVAAGQAELIAQCERARDRFAILDPPRGASDPATAIAWRDALMPSAFAAAYFPWVLAPDPLQLSGRLVRPVPPSGHVAGVYARGDLTVGVHKPPANEALELAADVGFRADDLIHGIVNEACLNLIRPYDGRGIRVAGARTLSCRSPWRYVNVRRLVAMIEEAVGEDLAWAVFEPNNADLWAQVDRAVRGFLDDLWRAGMLDGATAAEAFDVRCDAETNPPDQIGLGRLTCRIALRPPPPAEFVIVRVTLSAEGAPSVVRGGIDA</sequence>
<dbReference type="InterPro" id="IPR052042">
    <property type="entry name" value="Tail_sheath_structural"/>
</dbReference>
<name>A0A402CKF9_RHOWR</name>
<dbReference type="Pfam" id="PF17482">
    <property type="entry name" value="Phage_sheath_1C"/>
    <property type="match status" value="1"/>
</dbReference>
<evidence type="ECO:0000313" key="4">
    <source>
        <dbReference type="Proteomes" id="UP000287519"/>
    </source>
</evidence>
<dbReference type="PANTHER" id="PTHR35861:SF1">
    <property type="entry name" value="PHAGE TAIL SHEATH PROTEIN"/>
    <property type="match status" value="1"/>
</dbReference>
<evidence type="ECO:0000256" key="1">
    <source>
        <dbReference type="ARBA" id="ARBA00008005"/>
    </source>
</evidence>
<dbReference type="AlphaFoldDB" id="A0A402CKF9"/>